<feature type="signal peptide" evidence="1">
    <location>
        <begin position="1"/>
        <end position="30"/>
    </location>
</feature>
<accession>A0ABN9P331</accession>
<reference evidence="3 4" key="1">
    <citation type="submission" date="2023-08" db="EMBL/GenBank/DDBJ databases">
        <authorList>
            <person name="Folkvardsen B D."/>
            <person name="Norman A."/>
        </authorList>
    </citation>
    <scope>NUCLEOTIDE SEQUENCE [LARGE SCALE GENOMIC DNA]</scope>
    <source>
        <strain evidence="3 4">Mu0050</strain>
    </source>
</reference>
<feature type="domain" description="DUF732" evidence="2">
    <location>
        <begin position="42"/>
        <end position="106"/>
    </location>
</feature>
<keyword evidence="1" id="KW-0732">Signal</keyword>
<name>A0ABN9P331_9MYCO</name>
<proteinExistence type="predicted"/>
<keyword evidence="4" id="KW-1185">Reference proteome</keyword>
<protein>
    <submittedName>
        <fullName evidence="3">DUF732 domain-containing protein</fullName>
    </submittedName>
</protein>
<evidence type="ECO:0000313" key="4">
    <source>
        <dbReference type="Proteomes" id="UP001190466"/>
    </source>
</evidence>
<dbReference type="EMBL" id="OY726395">
    <property type="protein sequence ID" value="CAJ1582951.1"/>
    <property type="molecule type" value="Genomic_DNA"/>
</dbReference>
<dbReference type="RefSeq" id="WP_316516860.1">
    <property type="nucleotide sequence ID" value="NZ_OY726395.1"/>
</dbReference>
<evidence type="ECO:0000256" key="1">
    <source>
        <dbReference type="SAM" id="SignalP"/>
    </source>
</evidence>
<dbReference type="Proteomes" id="UP001190466">
    <property type="component" value="Chromosome"/>
</dbReference>
<feature type="chain" id="PRO_5047477958" evidence="1">
    <location>
        <begin position="31"/>
        <end position="109"/>
    </location>
</feature>
<organism evidence="3 4">
    <name type="scientific">[Mycobacterium] wendilense</name>
    <dbReference type="NCBI Taxonomy" id="3064284"/>
    <lineage>
        <taxon>Bacteria</taxon>
        <taxon>Bacillati</taxon>
        <taxon>Actinomycetota</taxon>
        <taxon>Actinomycetes</taxon>
        <taxon>Mycobacteriales</taxon>
        <taxon>Mycobacteriaceae</taxon>
        <taxon>Mycolicibacter</taxon>
    </lineage>
</organism>
<gene>
    <name evidence="3" type="ORF">MU0050_002361</name>
</gene>
<sequence>MRTPKIAFRAGIAALTVGASLGGVTLPAAAWPTPLTDVEIRFLDSARASFPAGDDQLLLMGKQMCRLLYTGSSAADAIAATAGPNGATPEQAGGVLNAARATMCTQAPG</sequence>
<dbReference type="Pfam" id="PF05305">
    <property type="entry name" value="DUF732"/>
    <property type="match status" value="1"/>
</dbReference>
<evidence type="ECO:0000259" key="2">
    <source>
        <dbReference type="Pfam" id="PF05305"/>
    </source>
</evidence>
<dbReference type="InterPro" id="IPR007969">
    <property type="entry name" value="DUF732"/>
</dbReference>
<evidence type="ECO:0000313" key="3">
    <source>
        <dbReference type="EMBL" id="CAJ1582951.1"/>
    </source>
</evidence>